<protein>
    <submittedName>
        <fullName evidence="10 11">EamA family transporter</fullName>
    </submittedName>
</protein>
<keyword evidence="7 8" id="KW-0472">Membrane</keyword>
<evidence type="ECO:0000313" key="12">
    <source>
        <dbReference type="Proteomes" id="UP000180175"/>
    </source>
</evidence>
<feature type="transmembrane region" description="Helical" evidence="8">
    <location>
        <begin position="134"/>
        <end position="152"/>
    </location>
</feature>
<evidence type="ECO:0000256" key="5">
    <source>
        <dbReference type="ARBA" id="ARBA00022692"/>
    </source>
</evidence>
<evidence type="ECO:0000256" key="7">
    <source>
        <dbReference type="ARBA" id="ARBA00023136"/>
    </source>
</evidence>
<evidence type="ECO:0000256" key="4">
    <source>
        <dbReference type="ARBA" id="ARBA00022475"/>
    </source>
</evidence>
<evidence type="ECO:0000256" key="3">
    <source>
        <dbReference type="ARBA" id="ARBA00022448"/>
    </source>
</evidence>
<evidence type="ECO:0000256" key="2">
    <source>
        <dbReference type="ARBA" id="ARBA00007362"/>
    </source>
</evidence>
<dbReference type="RefSeq" id="WP_071317083.1">
    <property type="nucleotide sequence ID" value="NZ_CP063356.2"/>
</dbReference>
<dbReference type="Proteomes" id="UP000180175">
    <property type="component" value="Chromosome"/>
</dbReference>
<comment type="subcellular location">
    <subcellularLocation>
        <location evidence="1">Cell membrane</location>
        <topology evidence="1">Multi-pass membrane protein</topology>
    </subcellularLocation>
</comment>
<accession>A0A1S2M1T6</accession>
<reference evidence="11 12" key="3">
    <citation type="journal article" date="2019" name="Int. J. Syst. Evol. Microbiol.">
        <title>Anaerobacillus isosaccharinicus sp. nov., an alkaliphilic bacterium which degrades isosaccharinic acid.</title>
        <authorList>
            <person name="Bassil N.M."/>
            <person name="Lloyd J.R."/>
        </authorList>
    </citation>
    <scope>NUCLEOTIDE SEQUENCE [LARGE SCALE GENOMIC DNA]</scope>
    <source>
        <strain evidence="11 12">NB2006</strain>
    </source>
</reference>
<name>A0A1S2M1T6_9BACI</name>
<dbReference type="PANTHER" id="PTHR22911">
    <property type="entry name" value="ACYL-MALONYL CONDENSING ENZYME-RELATED"/>
    <property type="match status" value="1"/>
</dbReference>
<keyword evidence="6 8" id="KW-1133">Transmembrane helix</keyword>
<reference evidence="11" key="4">
    <citation type="submission" date="2020-10" db="EMBL/GenBank/DDBJ databases">
        <authorList>
            <person name="Bassil N.M."/>
            <person name="Lloyd J.R."/>
        </authorList>
    </citation>
    <scope>NUCLEOTIDE SEQUENCE</scope>
    <source>
        <strain evidence="11">NB2006</strain>
    </source>
</reference>
<dbReference type="OrthoDB" id="369870at2"/>
<keyword evidence="12" id="KW-1185">Reference proteome</keyword>
<dbReference type="GO" id="GO:0005886">
    <property type="term" value="C:plasma membrane"/>
    <property type="evidence" value="ECO:0007669"/>
    <property type="project" value="UniProtKB-SubCell"/>
</dbReference>
<feature type="transmembrane region" description="Helical" evidence="8">
    <location>
        <begin position="79"/>
        <end position="98"/>
    </location>
</feature>
<dbReference type="Pfam" id="PF00892">
    <property type="entry name" value="EamA"/>
    <property type="match status" value="1"/>
</dbReference>
<keyword evidence="3" id="KW-0813">Transport</keyword>
<dbReference type="InterPro" id="IPR037185">
    <property type="entry name" value="EmrE-like"/>
</dbReference>
<reference evidence="10 12" key="1">
    <citation type="submission" date="2016-10" db="EMBL/GenBank/DDBJ databases">
        <title>Draft genome sequences of four alkaliphilic bacteria belonging to the Anaerobacillus genus.</title>
        <authorList>
            <person name="Bassil N.M."/>
            <person name="Lloyd J.R."/>
        </authorList>
    </citation>
    <scope>NUCLEOTIDE SEQUENCE [LARGE SCALE GENOMIC DNA]</scope>
    <source>
        <strain evidence="10 12">NB2006</strain>
    </source>
</reference>
<keyword evidence="4" id="KW-1003">Cell membrane</keyword>
<dbReference type="KEGG" id="aia:AWH56_023890"/>
<dbReference type="EMBL" id="LQXD01000088">
    <property type="protein sequence ID" value="OIJ18702.1"/>
    <property type="molecule type" value="Genomic_DNA"/>
</dbReference>
<dbReference type="EMBL" id="CP063356">
    <property type="protein sequence ID" value="QOY35669.1"/>
    <property type="molecule type" value="Genomic_DNA"/>
</dbReference>
<feature type="transmembrane region" description="Helical" evidence="8">
    <location>
        <begin position="41"/>
        <end position="59"/>
    </location>
</feature>
<gene>
    <name evidence="11" type="primary">rarD</name>
    <name evidence="11" type="ORF">AWH56_023890</name>
    <name evidence="10" type="ORF">AWH56_10385</name>
</gene>
<feature type="transmembrane region" description="Helical" evidence="8">
    <location>
        <begin position="185"/>
        <end position="204"/>
    </location>
</feature>
<dbReference type="AlphaFoldDB" id="A0A1S2M1T6"/>
<dbReference type="PANTHER" id="PTHR22911:SF137">
    <property type="entry name" value="SOLUTE CARRIER FAMILY 35 MEMBER G2-RELATED"/>
    <property type="match status" value="1"/>
</dbReference>
<organism evidence="10 12">
    <name type="scientific">Anaerobacillus isosaccharinicus</name>
    <dbReference type="NCBI Taxonomy" id="1532552"/>
    <lineage>
        <taxon>Bacteria</taxon>
        <taxon>Bacillati</taxon>
        <taxon>Bacillota</taxon>
        <taxon>Bacilli</taxon>
        <taxon>Bacillales</taxon>
        <taxon>Bacillaceae</taxon>
        <taxon>Anaerobacillus</taxon>
    </lineage>
</organism>
<proteinExistence type="inferred from homology"/>
<dbReference type="NCBIfam" id="TIGR00688">
    <property type="entry name" value="rarD"/>
    <property type="match status" value="1"/>
</dbReference>
<dbReference type="SUPFAM" id="SSF103481">
    <property type="entry name" value="Multidrug resistance efflux transporter EmrE"/>
    <property type="match status" value="2"/>
</dbReference>
<evidence type="ECO:0000256" key="1">
    <source>
        <dbReference type="ARBA" id="ARBA00004651"/>
    </source>
</evidence>
<feature type="transmembrane region" description="Helical" evidence="8">
    <location>
        <begin position="12"/>
        <end position="29"/>
    </location>
</feature>
<feature type="transmembrane region" description="Helical" evidence="8">
    <location>
        <begin position="110"/>
        <end position="127"/>
    </location>
</feature>
<feature type="transmembrane region" description="Helical" evidence="8">
    <location>
        <begin position="274"/>
        <end position="291"/>
    </location>
</feature>
<feature type="domain" description="EamA" evidence="9">
    <location>
        <begin position="10"/>
        <end position="149"/>
    </location>
</feature>
<dbReference type="InterPro" id="IPR000620">
    <property type="entry name" value="EamA_dom"/>
</dbReference>
<feature type="transmembrane region" description="Helical" evidence="8">
    <location>
        <begin position="250"/>
        <end position="268"/>
    </location>
</feature>
<comment type="similarity">
    <text evidence="2">Belongs to the EamA transporter family.</text>
</comment>
<keyword evidence="5 8" id="KW-0812">Transmembrane</keyword>
<evidence type="ECO:0000313" key="11">
    <source>
        <dbReference type="EMBL" id="QOY35669.1"/>
    </source>
</evidence>
<reference evidence="11 12" key="2">
    <citation type="journal article" date="2017" name="Genome Announc.">
        <title>Draft Genome Sequences of Four Alkaliphilic Bacteria Belonging to the Anaerobacillus Genus.</title>
        <authorList>
            <person name="Bassil N.M."/>
            <person name="Lloyd J.R."/>
        </authorList>
    </citation>
    <scope>NUCLEOTIDE SEQUENCE [LARGE SCALE GENOMIC DNA]</scope>
    <source>
        <strain evidence="11 12">NB2006</strain>
    </source>
</reference>
<sequence length="312" mass="34298">MGKKLDQHGIGLLTALGAYILWGVLPLYWKLVGHVPSSEVLAHRIIWSLVFMFGILLVIGKITTFTKELKTIFANKKKLVQITLAACFISFNWFTYIWAVNNDHLVEASLGYYINPLVSVVFGMLFFKETLTRWQTISFVLAAIGVITLAIYTGGVPIISLSLAVSFAFYGVLKKKVEVGALTGLAVETMMVTPIAIIYLTVIHSNVSDALYTNSLSTILLLIGAGAATATPLLLFAMSARRIPLATIGFMQYLAPTITLFIGVFMFGEVFSGIHLLAFSFIWVALAVYTLSKAKLYKRMKPVVQVEKQPAS</sequence>
<evidence type="ECO:0000259" key="9">
    <source>
        <dbReference type="Pfam" id="PF00892"/>
    </source>
</evidence>
<evidence type="ECO:0000256" key="6">
    <source>
        <dbReference type="ARBA" id="ARBA00022989"/>
    </source>
</evidence>
<evidence type="ECO:0000313" key="10">
    <source>
        <dbReference type="EMBL" id="OIJ18702.1"/>
    </source>
</evidence>
<evidence type="ECO:0000256" key="8">
    <source>
        <dbReference type="SAM" id="Phobius"/>
    </source>
</evidence>
<feature type="transmembrane region" description="Helical" evidence="8">
    <location>
        <begin position="216"/>
        <end position="238"/>
    </location>
</feature>
<dbReference type="InterPro" id="IPR004626">
    <property type="entry name" value="RarD"/>
</dbReference>